<dbReference type="Gene3D" id="3.30.160.60">
    <property type="entry name" value="Classic Zinc Finger"/>
    <property type="match status" value="3"/>
</dbReference>
<dbReference type="PROSITE" id="PS50157">
    <property type="entry name" value="ZINC_FINGER_C2H2_2"/>
    <property type="match status" value="2"/>
</dbReference>
<dbReference type="GO" id="GO:0005634">
    <property type="term" value="C:nucleus"/>
    <property type="evidence" value="ECO:0007669"/>
    <property type="project" value="TreeGrafter"/>
</dbReference>
<dbReference type="AlphaFoldDB" id="A0A7R8WNT4"/>
<organism evidence="5">
    <name type="scientific">Cyprideis torosa</name>
    <dbReference type="NCBI Taxonomy" id="163714"/>
    <lineage>
        <taxon>Eukaryota</taxon>
        <taxon>Metazoa</taxon>
        <taxon>Ecdysozoa</taxon>
        <taxon>Arthropoda</taxon>
        <taxon>Crustacea</taxon>
        <taxon>Oligostraca</taxon>
        <taxon>Ostracoda</taxon>
        <taxon>Podocopa</taxon>
        <taxon>Podocopida</taxon>
        <taxon>Cytherocopina</taxon>
        <taxon>Cytheroidea</taxon>
        <taxon>Cytherideidae</taxon>
        <taxon>Cyprideis</taxon>
    </lineage>
</organism>
<protein>
    <submittedName>
        <fullName evidence="5">Uncharacterized protein</fullName>
    </submittedName>
</protein>
<evidence type="ECO:0000256" key="1">
    <source>
        <dbReference type="ARBA" id="ARBA00022723"/>
    </source>
</evidence>
<evidence type="ECO:0000256" key="4">
    <source>
        <dbReference type="ARBA" id="ARBA00022833"/>
    </source>
</evidence>
<accession>A0A7R8WNT4</accession>
<dbReference type="InterPro" id="IPR050717">
    <property type="entry name" value="C2H2-ZF_Transcription_Reg"/>
</dbReference>
<keyword evidence="2" id="KW-0677">Repeat</keyword>
<evidence type="ECO:0000313" key="5">
    <source>
        <dbReference type="EMBL" id="CAD7235276.1"/>
    </source>
</evidence>
<keyword evidence="3" id="KW-0863">Zinc-finger</keyword>
<dbReference type="InterPro" id="IPR013087">
    <property type="entry name" value="Znf_C2H2_type"/>
</dbReference>
<dbReference type="PANTHER" id="PTHR14196">
    <property type="entry name" value="ODD-SKIPPED - RELATED"/>
    <property type="match status" value="1"/>
</dbReference>
<reference evidence="5" key="1">
    <citation type="submission" date="2020-11" db="EMBL/GenBank/DDBJ databases">
        <authorList>
            <person name="Tran Van P."/>
        </authorList>
    </citation>
    <scope>NUCLEOTIDE SEQUENCE</scope>
</reference>
<keyword evidence="4" id="KW-0862">Zinc</keyword>
<gene>
    <name evidence="5" type="ORF">CTOB1V02_LOCUS13091</name>
</gene>
<dbReference type="PROSITE" id="PS00028">
    <property type="entry name" value="ZINC_FINGER_C2H2_1"/>
    <property type="match status" value="2"/>
</dbReference>
<dbReference type="OrthoDB" id="6371101at2759"/>
<evidence type="ECO:0000256" key="3">
    <source>
        <dbReference type="ARBA" id="ARBA00022771"/>
    </source>
</evidence>
<keyword evidence="1" id="KW-0479">Metal-binding</keyword>
<dbReference type="SUPFAM" id="SSF57667">
    <property type="entry name" value="beta-beta-alpha zinc fingers"/>
    <property type="match status" value="2"/>
</dbReference>
<sequence length="181" mass="21021">IHARTHTKERPYECNVCSKRFSQAGDLQRHVRIHTGEKQHQCQLCNAAFIQFGDLRAHLRTHTGERPFQCDSYGKGSRSHVIYEPTKGRYMLKRSLCFTRHLIPRKTERSTAKSLIRLYLPASTNVLLVESESNSIQAHERVRAGGRPHSCEWCSKRFSILVNLEVQTLHAHYWLPRTSRS</sequence>
<dbReference type="FunFam" id="3.30.160.60:FF:002343">
    <property type="entry name" value="Zinc finger protein 33A"/>
    <property type="match status" value="1"/>
</dbReference>
<name>A0A7R8WNT4_9CRUS</name>
<evidence type="ECO:0000256" key="2">
    <source>
        <dbReference type="ARBA" id="ARBA00022737"/>
    </source>
</evidence>
<dbReference type="GO" id="GO:0000981">
    <property type="term" value="F:DNA-binding transcription factor activity, RNA polymerase II-specific"/>
    <property type="evidence" value="ECO:0007669"/>
    <property type="project" value="TreeGrafter"/>
</dbReference>
<dbReference type="SMART" id="SM00355">
    <property type="entry name" value="ZnF_C2H2"/>
    <property type="match status" value="3"/>
</dbReference>
<dbReference type="PANTHER" id="PTHR14196:SF12">
    <property type="entry name" value="ZINC FINGER PROTEIN 208-LIKE"/>
    <property type="match status" value="1"/>
</dbReference>
<dbReference type="EMBL" id="OB671998">
    <property type="protein sequence ID" value="CAD7235276.1"/>
    <property type="molecule type" value="Genomic_DNA"/>
</dbReference>
<dbReference type="GO" id="GO:0000977">
    <property type="term" value="F:RNA polymerase II transcription regulatory region sequence-specific DNA binding"/>
    <property type="evidence" value="ECO:0007669"/>
    <property type="project" value="TreeGrafter"/>
</dbReference>
<dbReference type="InterPro" id="IPR036236">
    <property type="entry name" value="Znf_C2H2_sf"/>
</dbReference>
<dbReference type="GO" id="GO:0008270">
    <property type="term" value="F:zinc ion binding"/>
    <property type="evidence" value="ECO:0007669"/>
    <property type="project" value="UniProtKB-KW"/>
</dbReference>
<proteinExistence type="predicted"/>
<dbReference type="FunFam" id="3.30.160.60:FF:000264">
    <property type="entry name" value="Zinc finger protein 236"/>
    <property type="match status" value="1"/>
</dbReference>
<feature type="non-terminal residue" evidence="5">
    <location>
        <position position="181"/>
    </location>
</feature>
<dbReference type="Pfam" id="PF00096">
    <property type="entry name" value="zf-C2H2"/>
    <property type="match status" value="2"/>
</dbReference>